<comment type="similarity">
    <text evidence="2">Belongs to the bacterial solute-binding protein 1 family.</text>
</comment>
<name>M9RB67_9RHOB</name>
<organism evidence="6 7">
    <name type="scientific">Octadecabacter antarcticus 307</name>
    <dbReference type="NCBI Taxonomy" id="391626"/>
    <lineage>
        <taxon>Bacteria</taxon>
        <taxon>Pseudomonadati</taxon>
        <taxon>Pseudomonadota</taxon>
        <taxon>Alphaproteobacteria</taxon>
        <taxon>Rhodobacterales</taxon>
        <taxon>Roseobacteraceae</taxon>
        <taxon>Octadecabacter</taxon>
    </lineage>
</organism>
<evidence type="ECO:0000313" key="6">
    <source>
        <dbReference type="EMBL" id="AGI67651.1"/>
    </source>
</evidence>
<dbReference type="EMBL" id="CP003740">
    <property type="protein sequence ID" value="AGI67651.1"/>
    <property type="molecule type" value="Genomic_DNA"/>
</dbReference>
<feature type="region of interest" description="Disordered" evidence="5">
    <location>
        <begin position="402"/>
        <end position="422"/>
    </location>
</feature>
<keyword evidence="7" id="KW-1185">Reference proteome</keyword>
<dbReference type="Gene3D" id="1.10.10.10">
    <property type="entry name" value="Winged helix-like DNA-binding domain superfamily/Winged helix DNA-binding domain"/>
    <property type="match status" value="1"/>
</dbReference>
<dbReference type="Gene3D" id="3.40.190.10">
    <property type="entry name" value="Periplasmic binding protein-like II"/>
    <property type="match status" value="2"/>
</dbReference>
<keyword evidence="3" id="KW-0813">Transport</keyword>
<dbReference type="GO" id="GO:0042597">
    <property type="term" value="C:periplasmic space"/>
    <property type="evidence" value="ECO:0007669"/>
    <property type="project" value="UniProtKB-SubCell"/>
</dbReference>
<dbReference type="AlphaFoldDB" id="M9RB67"/>
<comment type="subcellular location">
    <subcellularLocation>
        <location evidence="1">Periplasm</location>
    </subcellularLocation>
</comment>
<reference evidence="6 7" key="1">
    <citation type="journal article" date="2013" name="PLoS ONE">
        <title>Poles Apart: Arctic and Antarctic Octadecabacter strains Share High Genome Plasticity and a New Type of Xanthorhodopsin.</title>
        <authorList>
            <person name="Vollmers J."/>
            <person name="Voget S."/>
            <person name="Dietrich S."/>
            <person name="Gollnow K."/>
            <person name="Smits M."/>
            <person name="Meyer K."/>
            <person name="Brinkhoff T."/>
            <person name="Simon M."/>
            <person name="Daniel R."/>
        </authorList>
    </citation>
    <scope>NUCLEOTIDE SEQUENCE [LARGE SCALE GENOMIC DNA]</scope>
    <source>
        <strain evidence="6 7">307</strain>
    </source>
</reference>
<evidence type="ECO:0000256" key="1">
    <source>
        <dbReference type="ARBA" id="ARBA00004418"/>
    </source>
</evidence>
<proteinExistence type="inferred from homology"/>
<dbReference type="InterPro" id="IPR006059">
    <property type="entry name" value="SBP"/>
</dbReference>
<gene>
    <name evidence="6" type="ORF">OAN307_c20080</name>
</gene>
<dbReference type="PANTHER" id="PTHR43649">
    <property type="entry name" value="ARABINOSE-BINDING PROTEIN-RELATED"/>
    <property type="match status" value="1"/>
</dbReference>
<dbReference type="InterPro" id="IPR036390">
    <property type="entry name" value="WH_DNA-bd_sf"/>
</dbReference>
<dbReference type="HOGENOM" id="CLU_031285_9_2_5"/>
<keyword evidence="4" id="KW-0732">Signal</keyword>
<dbReference type="STRING" id="391626.OAN307_c20080"/>
<evidence type="ECO:0000256" key="4">
    <source>
        <dbReference type="ARBA" id="ARBA00022729"/>
    </source>
</evidence>
<dbReference type="SUPFAM" id="SSF46785">
    <property type="entry name" value="Winged helix' DNA-binding domain"/>
    <property type="match status" value="1"/>
</dbReference>
<dbReference type="Proteomes" id="UP000005307">
    <property type="component" value="Chromosome"/>
</dbReference>
<dbReference type="PANTHER" id="PTHR43649:SF34">
    <property type="entry name" value="ABC TRANSPORTER PERIPLASMIC-BINDING PROTEIN YCJN-RELATED"/>
    <property type="match status" value="1"/>
</dbReference>
<dbReference type="SUPFAM" id="SSF53850">
    <property type="entry name" value="Periplasmic binding protein-like II"/>
    <property type="match status" value="1"/>
</dbReference>
<accession>M9RB67</accession>
<dbReference type="Pfam" id="PF01547">
    <property type="entry name" value="SBP_bac_1"/>
    <property type="match status" value="1"/>
</dbReference>
<evidence type="ECO:0000256" key="5">
    <source>
        <dbReference type="SAM" id="MobiDB-lite"/>
    </source>
</evidence>
<evidence type="ECO:0000256" key="2">
    <source>
        <dbReference type="ARBA" id="ARBA00008520"/>
    </source>
</evidence>
<protein>
    <submittedName>
        <fullName evidence="6">Putative ABC transporter extracellular solute binding protein</fullName>
    </submittedName>
</protein>
<dbReference type="InterPro" id="IPR050490">
    <property type="entry name" value="Bact_solute-bd_prot1"/>
</dbReference>
<dbReference type="KEGG" id="oat:OAN307_c20080"/>
<evidence type="ECO:0000256" key="3">
    <source>
        <dbReference type="ARBA" id="ARBA00022448"/>
    </source>
</evidence>
<dbReference type="eggNOG" id="COG1653">
    <property type="taxonomic scope" value="Bacteria"/>
</dbReference>
<dbReference type="InterPro" id="IPR036388">
    <property type="entry name" value="WH-like_DNA-bd_sf"/>
</dbReference>
<sequence>MIKFLENTRTPATSSLGIETSDPYWMMTLALLGRYYQKQSITISSLANSAGGAYTTALRNIEKMEKAGLIKRRGSDYNKKHIIIEPEERLIINFRSYCLSLKTQVGSMFGLNQDDQPDFTFGGAYLAAKIIPRPRKLPHPISLKGPLRLLLKDDPTFLSLVRIKEEVARCLGVEVEIDVLKYDELYAALLENADKQSSNYDLVAVDMPWLGLLQSRSAITPIGRLAERSNLNTFDFYAAAWEGGNCNGELMGIPYAPAAELFLYRKDIFADHGLIAPSTVQEVIDAARLINDPTNGRYGVSWNAARGHAIGQTFIQVLGAFGQPPVSLRKFGENYDLNTSSELLRPKLDTEAGHAALEFLRELVRYSPPDIKDMDWYSRIEAYRSGRTAMTYEWSSQTVSFEEDTHSPSRGKTGYLPHPRGPKGKNISPMGGYIMSVPSNLSKERVEPAWCALRWLASPEMVKQLILNGSPVNLRYSVAADPEVSRADAVVRHVDALARLDQLQHWCRPAIPQMNDMTRIVGELLHDHLWDGHESKNLLREMEENLAGLFEGD</sequence>
<evidence type="ECO:0000313" key="7">
    <source>
        <dbReference type="Proteomes" id="UP000005307"/>
    </source>
</evidence>